<dbReference type="CDD" id="cd01834">
    <property type="entry name" value="SGNH_hydrolase_like_2"/>
    <property type="match status" value="1"/>
</dbReference>
<evidence type="ECO:0000259" key="2">
    <source>
        <dbReference type="Pfam" id="PF13472"/>
    </source>
</evidence>
<dbReference type="Gene3D" id="3.40.50.1110">
    <property type="entry name" value="SGNH hydrolase"/>
    <property type="match status" value="1"/>
</dbReference>
<name>A0A2Z5JKG3_STRAR</name>
<evidence type="ECO:0000313" key="4">
    <source>
        <dbReference type="Proteomes" id="UP000252698"/>
    </source>
</evidence>
<organism evidence="3 4">
    <name type="scientific">Streptomyces atratus</name>
    <dbReference type="NCBI Taxonomy" id="1893"/>
    <lineage>
        <taxon>Bacteria</taxon>
        <taxon>Bacillati</taxon>
        <taxon>Actinomycetota</taxon>
        <taxon>Actinomycetes</taxon>
        <taxon>Kitasatosporales</taxon>
        <taxon>Streptomycetaceae</taxon>
        <taxon>Streptomyces</taxon>
    </lineage>
</organism>
<dbReference type="PANTHER" id="PTHR30383">
    <property type="entry name" value="THIOESTERASE 1/PROTEASE 1/LYSOPHOSPHOLIPASE L1"/>
    <property type="match status" value="1"/>
</dbReference>
<protein>
    <submittedName>
        <fullName evidence="3">GDSL family lipase</fullName>
    </submittedName>
</protein>
<reference evidence="3 4" key="1">
    <citation type="journal article" date="2018" name="Front. Microbiol.">
        <title>Genome Sequencing of Streptomyces atratus SCSIOZH16 and Activation Production of Nocardamine via Metabolic Engineering.</title>
        <authorList>
            <person name="Li Y."/>
            <person name="Zhang C."/>
            <person name="Liu C."/>
            <person name="Ju J."/>
            <person name="Ma J."/>
        </authorList>
    </citation>
    <scope>NUCLEOTIDE SEQUENCE [LARGE SCALE GENOMIC DNA]</scope>
    <source>
        <strain evidence="3 4">SCSIO_ZH16</strain>
    </source>
</reference>
<dbReference type="InterPro" id="IPR008265">
    <property type="entry name" value="Lipase_GDSL_AS"/>
</dbReference>
<dbReference type="RefSeq" id="WP_114247322.1">
    <property type="nucleotide sequence ID" value="NZ_CP027306.1"/>
</dbReference>
<evidence type="ECO:0000256" key="1">
    <source>
        <dbReference type="SAM" id="MobiDB-lite"/>
    </source>
</evidence>
<sequence length="240" mass="26060">MRINEEDTLLFIGDSITDAGRDRTRSASLGSGYVQEIAQTLRARASAGPGPAVINKGLNGNRVYDLESRWTTDVIDHRPTIVTVKIGINDTWRRYDRGLISPVDEFEACLDRLLAVTARKLSARLVVITPFLLPVTSDQQDWYEDLSPRIDAVLRAAPANEAQVVRADLTLLRAAEERGASELAPDGVHPSALGHRLIADAWLAAVAPVRLEPGTAACCERRPVRPEGDPGMPGADGVHD</sequence>
<proteinExistence type="predicted"/>
<dbReference type="KEGG" id="sata:C5746_32560"/>
<dbReference type="AlphaFoldDB" id="A0A2Z5JKG3"/>
<dbReference type="PANTHER" id="PTHR30383:SF5">
    <property type="entry name" value="SGNH HYDROLASE-TYPE ESTERASE DOMAIN-CONTAINING PROTEIN"/>
    <property type="match status" value="1"/>
</dbReference>
<accession>A0A2Z5JKG3</accession>
<dbReference type="SUPFAM" id="SSF52266">
    <property type="entry name" value="SGNH hydrolase"/>
    <property type="match status" value="1"/>
</dbReference>
<feature type="region of interest" description="Disordered" evidence="1">
    <location>
        <begin position="220"/>
        <end position="240"/>
    </location>
</feature>
<dbReference type="EMBL" id="CP027306">
    <property type="protein sequence ID" value="AXE80908.1"/>
    <property type="molecule type" value="Genomic_DNA"/>
</dbReference>
<feature type="domain" description="SGNH hydrolase-type esterase" evidence="2">
    <location>
        <begin position="11"/>
        <end position="197"/>
    </location>
</feature>
<dbReference type="GO" id="GO:0004622">
    <property type="term" value="F:phosphatidylcholine lysophospholipase activity"/>
    <property type="evidence" value="ECO:0007669"/>
    <property type="project" value="TreeGrafter"/>
</dbReference>
<evidence type="ECO:0000313" key="3">
    <source>
        <dbReference type="EMBL" id="AXE80908.1"/>
    </source>
</evidence>
<dbReference type="PROSITE" id="PS01098">
    <property type="entry name" value="LIPASE_GDSL_SER"/>
    <property type="match status" value="1"/>
</dbReference>
<dbReference type="InterPro" id="IPR036514">
    <property type="entry name" value="SGNH_hydro_sf"/>
</dbReference>
<dbReference type="GeneID" id="95523102"/>
<dbReference type="Pfam" id="PF13472">
    <property type="entry name" value="Lipase_GDSL_2"/>
    <property type="match status" value="1"/>
</dbReference>
<dbReference type="InterPro" id="IPR013830">
    <property type="entry name" value="SGNH_hydro"/>
</dbReference>
<dbReference type="Proteomes" id="UP000252698">
    <property type="component" value="Chromosome"/>
</dbReference>
<dbReference type="InterPro" id="IPR051532">
    <property type="entry name" value="Ester_Hydrolysis_Enzymes"/>
</dbReference>
<gene>
    <name evidence="3" type="ORF">C5746_32560</name>
</gene>
<dbReference type="GO" id="GO:0006629">
    <property type="term" value="P:lipid metabolic process"/>
    <property type="evidence" value="ECO:0007669"/>
    <property type="project" value="InterPro"/>
</dbReference>